<sequence>MQDAQFTIGEPSNMAVAFWYPTDGKPWSNSQHYSASCDWLTLDSPHWKLLDTAQPLIVPGMLGPPSPCSFQWWPFACPSLWATQLRRTRVASNLHSLQRSSLDAGNNSIACQHFMTHGIRM</sequence>
<organism evidence="1">
    <name type="scientific">Hordeum vulgare subsp. vulgare</name>
    <name type="common">Domesticated barley</name>
    <dbReference type="NCBI Taxonomy" id="112509"/>
    <lineage>
        <taxon>Eukaryota</taxon>
        <taxon>Viridiplantae</taxon>
        <taxon>Streptophyta</taxon>
        <taxon>Embryophyta</taxon>
        <taxon>Tracheophyta</taxon>
        <taxon>Spermatophyta</taxon>
        <taxon>Magnoliopsida</taxon>
        <taxon>Liliopsida</taxon>
        <taxon>Poales</taxon>
        <taxon>Poaceae</taxon>
        <taxon>BOP clade</taxon>
        <taxon>Pooideae</taxon>
        <taxon>Triticodae</taxon>
        <taxon>Triticeae</taxon>
        <taxon>Hordeinae</taxon>
        <taxon>Hordeum</taxon>
    </lineage>
</organism>
<reference evidence="1" key="1">
    <citation type="journal article" date="2011" name="Plant Physiol.">
        <title>Comprehensive sequence analysis of 24,783 barley full-length cDNAs derived from 12 clone libraries.</title>
        <authorList>
            <person name="Matsumoto T."/>
            <person name="Tanaka T."/>
            <person name="Sakai H."/>
            <person name="Amano N."/>
            <person name="Kanamori H."/>
            <person name="Kurita K."/>
            <person name="Kikuta A."/>
            <person name="Kamiya K."/>
            <person name="Yamamoto M."/>
            <person name="Ikawa H."/>
            <person name="Fujii N."/>
            <person name="Hori K."/>
            <person name="Itoh T."/>
            <person name="Sato K."/>
        </authorList>
    </citation>
    <scope>NUCLEOTIDE SEQUENCE</scope>
</reference>
<dbReference type="PANTHER" id="PTHR36044">
    <property type="entry name" value="HEME BINDING PROTEIN"/>
    <property type="match status" value="1"/>
</dbReference>
<proteinExistence type="evidence at transcript level"/>
<evidence type="ECO:0000313" key="1">
    <source>
        <dbReference type="EMBL" id="BAJ99999.1"/>
    </source>
</evidence>
<dbReference type="PANTHER" id="PTHR36044:SF1">
    <property type="entry name" value="HEME BINDING PROTEIN"/>
    <property type="match status" value="1"/>
</dbReference>
<name>F2DY28_HORVV</name>
<accession>F2DY28</accession>
<protein>
    <submittedName>
        <fullName evidence="1">Predicted protein</fullName>
    </submittedName>
</protein>
<dbReference type="EMBL" id="AK368796">
    <property type="protein sequence ID" value="BAJ99999.1"/>
    <property type="molecule type" value="mRNA"/>
</dbReference>
<dbReference type="AlphaFoldDB" id="F2DY28"/>